<evidence type="ECO:0000313" key="1">
    <source>
        <dbReference type="EMBL" id="SVC54746.1"/>
    </source>
</evidence>
<sequence length="197" mass="22704">MKRKPKPVGYHGKFVMMTREILYSKAFRELSQSAKLAYIYFAIDQKSKEDKKVILTYGQAKEHGVCSSPSTFSKVKKELVRYGFLDPLKRGGLNEHSIFELSGRWINYGEVFSFNGKSKFIKKRVMLGFSPKYFGSEKDTKRRRKKANTQCVASKYISCIEGVMLLLSSIQNMYSFGCLEALTYYEFCIASICMPYL</sequence>
<dbReference type="AlphaFoldDB" id="A0A382N135"/>
<protein>
    <submittedName>
        <fullName evidence="1">Uncharacterized protein</fullName>
    </submittedName>
</protein>
<organism evidence="1">
    <name type="scientific">marine metagenome</name>
    <dbReference type="NCBI Taxonomy" id="408172"/>
    <lineage>
        <taxon>unclassified sequences</taxon>
        <taxon>metagenomes</taxon>
        <taxon>ecological metagenomes</taxon>
    </lineage>
</organism>
<gene>
    <name evidence="1" type="ORF">METZ01_LOCUS307600</name>
</gene>
<accession>A0A382N135</accession>
<proteinExistence type="predicted"/>
<reference evidence="1" key="1">
    <citation type="submission" date="2018-05" db="EMBL/GenBank/DDBJ databases">
        <authorList>
            <person name="Lanie J.A."/>
            <person name="Ng W.-L."/>
            <person name="Kazmierczak K.M."/>
            <person name="Andrzejewski T.M."/>
            <person name="Davidsen T.M."/>
            <person name="Wayne K.J."/>
            <person name="Tettelin H."/>
            <person name="Glass J.I."/>
            <person name="Rusch D."/>
            <person name="Podicherti R."/>
            <person name="Tsui H.-C.T."/>
            <person name="Winkler M.E."/>
        </authorList>
    </citation>
    <scope>NUCLEOTIDE SEQUENCE</scope>
</reference>
<name>A0A382N135_9ZZZZ</name>
<dbReference type="EMBL" id="UINC01097218">
    <property type="protein sequence ID" value="SVC54746.1"/>
    <property type="molecule type" value="Genomic_DNA"/>
</dbReference>